<evidence type="ECO:0000259" key="6">
    <source>
        <dbReference type="Pfam" id="PF23559"/>
    </source>
</evidence>
<dbReference type="InterPro" id="IPR041118">
    <property type="entry name" value="Rx_N"/>
</dbReference>
<accession>A0A7N2LKJ7</accession>
<dbReference type="EMBL" id="LRBV02000004">
    <property type="status" value="NOT_ANNOTATED_CDS"/>
    <property type="molecule type" value="Genomic_DNA"/>
</dbReference>
<dbReference type="Gene3D" id="1.10.8.430">
    <property type="entry name" value="Helical domain of apoptotic protease-activating factors"/>
    <property type="match status" value="1"/>
</dbReference>
<sequence length="964" mass="110215">MAEIAVNLVIGKLRPLLSDEAKLLLGVHKEVAEIKDSLEHIRAFTKDADAMAAKEDRSNIVKLWVKQVQEVAERIEDVIEEYKIRVAQLQPDQPSKSKGFLKKVSHQFKSLKHRREITLKIQNIRKLLFQIKGKNDRFKFKEQGSSSNTKEVTWHDPRLAAHFIGEAEVVGINDSIEDVTALLVKGTSKLATISVIGMGGIGKTTLAKKAFDNPRVKEHFDCRIWITVSQSYNMEGLLKEMIRQYYKAMGQTAPEEINTFNVISLVFKLRESLQNKRCVVVFDDVCDEEFWGSIMHVFDDDDKGTRIITTTRYYDVFTSCRKFSIVFIHEMQPLPPEKAMELFCNKAFKHSVFEWNCPPELEELSFDIVERCQGLPLAIVVIGGLLSIKEMIVSEWTSFLDNLSFELDSDPHLANIKKILSYGYHDLPYYLKSCFLYFGMYPEDYSIRCSRLIKQWIAEGFVKEDEKGNTLEEIANEYLSELIHRSLVQVSSVSVDGKAKHCHIHDLLHEFILSKTAELNFCQVLGKKDSSFYGRCQRLSINHSTDNVLNANEKSQIWDDLSYGKSKNMRRYRYPLSFLFIDTQMGNQPGELVGKFLHRGIANGHLLRLQILDLEHVYKPQLPENLGDLTHLIYLSLRWTLLEIIPSSIGKLLNLQTLDLKHTNMKALPSSIQKLQKLKHIYITGSTIRPQLAMQYLQSLKNLHTLKGLFLESYPDLSIGLDQAPSNQRKSKGLYEGLGMLINLRELEIELELIPSQLEIVIKHVIKLKHLQSLKLTSYSATESFGHLKLESFSGLENLSRLELSGVIDNPSIFINTNGLPKNLTRLTLVDSALRDDPIPVLQKLHNLRSLYLNDGSYTGRSIVCSTGGFPQLLVLKMSFLFNLKEVIVEELAMQKLVELEIVNCRNLEVLTGLKNLETLQQLKLTDISKEFISTIEETKGKTLDNLAIIVRRPCERNSEFMHI</sequence>
<dbReference type="InterPro" id="IPR038005">
    <property type="entry name" value="RX-like_CC"/>
</dbReference>
<dbReference type="Gramene" id="QL04p084553:mrna">
    <property type="protein sequence ID" value="QL04p084553:mrna:CDS:1"/>
    <property type="gene ID" value="QL04p084553"/>
</dbReference>
<evidence type="ECO:0000313" key="8">
    <source>
        <dbReference type="EnsemblPlants" id="QL04p084553:mrna:CDS:1"/>
    </source>
</evidence>
<dbReference type="Gene3D" id="3.40.50.300">
    <property type="entry name" value="P-loop containing nucleotide triphosphate hydrolases"/>
    <property type="match status" value="1"/>
</dbReference>
<evidence type="ECO:0000313" key="9">
    <source>
        <dbReference type="Proteomes" id="UP000594261"/>
    </source>
</evidence>
<dbReference type="CDD" id="cd14798">
    <property type="entry name" value="RX-CC_like"/>
    <property type="match status" value="1"/>
</dbReference>
<keyword evidence="3" id="KW-0611">Plant defense</keyword>
<feature type="domain" description="NB-ARC" evidence="4">
    <location>
        <begin position="174"/>
        <end position="351"/>
    </location>
</feature>
<dbReference type="InterPro" id="IPR044974">
    <property type="entry name" value="Disease_R_plants"/>
</dbReference>
<dbReference type="PRINTS" id="PR00364">
    <property type="entry name" value="DISEASERSIST"/>
</dbReference>
<dbReference type="Gene3D" id="1.20.5.4130">
    <property type="match status" value="1"/>
</dbReference>
<evidence type="ECO:0000259" key="7">
    <source>
        <dbReference type="Pfam" id="PF23598"/>
    </source>
</evidence>
<organism evidence="8 9">
    <name type="scientific">Quercus lobata</name>
    <name type="common">Valley oak</name>
    <dbReference type="NCBI Taxonomy" id="97700"/>
    <lineage>
        <taxon>Eukaryota</taxon>
        <taxon>Viridiplantae</taxon>
        <taxon>Streptophyta</taxon>
        <taxon>Embryophyta</taxon>
        <taxon>Tracheophyta</taxon>
        <taxon>Spermatophyta</taxon>
        <taxon>Magnoliopsida</taxon>
        <taxon>eudicotyledons</taxon>
        <taxon>Gunneridae</taxon>
        <taxon>Pentapetalae</taxon>
        <taxon>rosids</taxon>
        <taxon>fabids</taxon>
        <taxon>Fagales</taxon>
        <taxon>Fagaceae</taxon>
        <taxon>Quercus</taxon>
    </lineage>
</organism>
<evidence type="ECO:0000259" key="4">
    <source>
        <dbReference type="Pfam" id="PF00931"/>
    </source>
</evidence>
<dbReference type="InterPro" id="IPR036388">
    <property type="entry name" value="WH-like_DNA-bd_sf"/>
</dbReference>
<reference evidence="8 9" key="1">
    <citation type="journal article" date="2016" name="G3 (Bethesda)">
        <title>First Draft Assembly and Annotation of the Genome of a California Endemic Oak Quercus lobata Nee (Fagaceae).</title>
        <authorList>
            <person name="Sork V.L."/>
            <person name="Fitz-Gibbon S.T."/>
            <person name="Puiu D."/>
            <person name="Crepeau M."/>
            <person name="Gugger P.F."/>
            <person name="Sherman R."/>
            <person name="Stevens K."/>
            <person name="Langley C.H."/>
            <person name="Pellegrini M."/>
            <person name="Salzberg S.L."/>
        </authorList>
    </citation>
    <scope>NUCLEOTIDE SEQUENCE [LARGE SCALE GENOMIC DNA]</scope>
    <source>
        <strain evidence="8 9">cv. SW786</strain>
    </source>
</reference>
<dbReference type="FunFam" id="3.40.50.300:FF:001091">
    <property type="entry name" value="Probable disease resistance protein At1g61300"/>
    <property type="match status" value="1"/>
</dbReference>
<evidence type="ECO:0000259" key="5">
    <source>
        <dbReference type="Pfam" id="PF18052"/>
    </source>
</evidence>
<dbReference type="InterPro" id="IPR058922">
    <property type="entry name" value="WHD_DRP"/>
</dbReference>
<dbReference type="SUPFAM" id="SSF52058">
    <property type="entry name" value="L domain-like"/>
    <property type="match status" value="1"/>
</dbReference>
<dbReference type="GO" id="GO:0043531">
    <property type="term" value="F:ADP binding"/>
    <property type="evidence" value="ECO:0007669"/>
    <property type="project" value="InterPro"/>
</dbReference>
<dbReference type="PANTHER" id="PTHR23155">
    <property type="entry name" value="DISEASE RESISTANCE PROTEIN RP"/>
    <property type="match status" value="1"/>
</dbReference>
<dbReference type="Pfam" id="PF23559">
    <property type="entry name" value="WHD_DRP"/>
    <property type="match status" value="1"/>
</dbReference>
<keyword evidence="9" id="KW-1185">Reference proteome</keyword>
<dbReference type="Pfam" id="PF23598">
    <property type="entry name" value="LRR_14"/>
    <property type="match status" value="1"/>
</dbReference>
<dbReference type="AlphaFoldDB" id="A0A7N2LKJ7"/>
<dbReference type="InParanoid" id="A0A7N2LKJ7"/>
<evidence type="ECO:0000256" key="2">
    <source>
        <dbReference type="ARBA" id="ARBA00022741"/>
    </source>
</evidence>
<dbReference type="PANTHER" id="PTHR23155:SF1052">
    <property type="entry name" value="DISEASE RESISTANCE PROTEIN RPM1"/>
    <property type="match status" value="1"/>
</dbReference>
<dbReference type="SUPFAM" id="SSF52540">
    <property type="entry name" value="P-loop containing nucleoside triphosphate hydrolases"/>
    <property type="match status" value="1"/>
</dbReference>
<dbReference type="InterPro" id="IPR055414">
    <property type="entry name" value="LRR_R13L4/SHOC2-like"/>
</dbReference>
<evidence type="ECO:0000256" key="3">
    <source>
        <dbReference type="ARBA" id="ARBA00022821"/>
    </source>
</evidence>
<dbReference type="InterPro" id="IPR032675">
    <property type="entry name" value="LRR_dom_sf"/>
</dbReference>
<dbReference type="Pfam" id="PF18052">
    <property type="entry name" value="Rx_N"/>
    <property type="match status" value="1"/>
</dbReference>
<reference evidence="8" key="2">
    <citation type="submission" date="2021-01" db="UniProtKB">
        <authorList>
            <consortium name="EnsemblPlants"/>
        </authorList>
    </citation>
    <scope>IDENTIFICATION</scope>
</reference>
<keyword evidence="2" id="KW-0547">Nucleotide-binding</keyword>
<evidence type="ECO:0000256" key="1">
    <source>
        <dbReference type="ARBA" id="ARBA00022737"/>
    </source>
</evidence>
<dbReference type="EnsemblPlants" id="QL04p084553:mrna">
    <property type="protein sequence ID" value="QL04p084553:mrna:CDS:1"/>
    <property type="gene ID" value="QL04p084553"/>
</dbReference>
<dbReference type="InterPro" id="IPR027417">
    <property type="entry name" value="P-loop_NTPase"/>
</dbReference>
<feature type="domain" description="Disease resistance protein winged helix" evidence="6">
    <location>
        <begin position="440"/>
        <end position="512"/>
    </location>
</feature>
<dbReference type="Gene3D" id="3.80.10.10">
    <property type="entry name" value="Ribonuclease Inhibitor"/>
    <property type="match status" value="2"/>
</dbReference>
<feature type="domain" description="Disease resistance R13L4/SHOC-2-like LRR" evidence="7">
    <location>
        <begin position="609"/>
        <end position="926"/>
    </location>
</feature>
<protein>
    <submittedName>
        <fullName evidence="8">Uncharacterized protein</fullName>
    </submittedName>
</protein>
<name>A0A7N2LKJ7_QUELO</name>
<dbReference type="Proteomes" id="UP000594261">
    <property type="component" value="Chromosome 4"/>
</dbReference>
<dbReference type="FunFam" id="1.10.10.10:FF:000322">
    <property type="entry name" value="Probable disease resistance protein At1g63360"/>
    <property type="match status" value="1"/>
</dbReference>
<feature type="domain" description="Disease resistance N-terminal" evidence="5">
    <location>
        <begin position="5"/>
        <end position="97"/>
    </location>
</feature>
<proteinExistence type="predicted"/>
<dbReference type="Gene3D" id="1.10.10.10">
    <property type="entry name" value="Winged helix-like DNA-binding domain superfamily/Winged helix DNA-binding domain"/>
    <property type="match status" value="1"/>
</dbReference>
<dbReference type="Pfam" id="PF00931">
    <property type="entry name" value="NB-ARC"/>
    <property type="match status" value="1"/>
</dbReference>
<keyword evidence="1" id="KW-0677">Repeat</keyword>
<dbReference type="InterPro" id="IPR002182">
    <property type="entry name" value="NB-ARC"/>
</dbReference>
<dbReference type="GO" id="GO:0098542">
    <property type="term" value="P:defense response to other organism"/>
    <property type="evidence" value="ECO:0007669"/>
    <property type="project" value="TreeGrafter"/>
</dbReference>
<dbReference type="OMA" id="PCERNSE"/>
<dbReference type="InterPro" id="IPR042197">
    <property type="entry name" value="Apaf_helical"/>
</dbReference>